<dbReference type="AlphaFoldDB" id="A0A7Y2K157"/>
<evidence type="ECO:0000256" key="2">
    <source>
        <dbReference type="ARBA" id="ARBA00006285"/>
    </source>
</evidence>
<comment type="catalytic activity">
    <reaction evidence="1">
        <text>Hydrolysis of terminal non-reducing N-acetyl-D-hexosamine residues in N-acetyl-beta-D-hexosaminides.</text>
        <dbReference type="EC" id="3.2.1.52"/>
    </reaction>
</comment>
<dbReference type="PANTHER" id="PTHR22600">
    <property type="entry name" value="BETA-HEXOSAMINIDASE"/>
    <property type="match status" value="1"/>
</dbReference>
<dbReference type="GO" id="GO:0005975">
    <property type="term" value="P:carbohydrate metabolic process"/>
    <property type="evidence" value="ECO:0007669"/>
    <property type="project" value="InterPro"/>
</dbReference>
<dbReference type="GO" id="GO:0030247">
    <property type="term" value="F:polysaccharide binding"/>
    <property type="evidence" value="ECO:0007669"/>
    <property type="project" value="InterPro"/>
</dbReference>
<keyword evidence="4 10" id="KW-0378">Hydrolase</keyword>
<dbReference type="InterPro" id="IPR004867">
    <property type="entry name" value="CHB_C_dom"/>
</dbReference>
<evidence type="ECO:0000256" key="6">
    <source>
        <dbReference type="ARBA" id="ARBA00030512"/>
    </source>
</evidence>
<dbReference type="InterPro" id="IPR014756">
    <property type="entry name" value="Ig_E-set"/>
</dbReference>
<dbReference type="PANTHER" id="PTHR22600:SF57">
    <property type="entry name" value="BETA-N-ACETYLHEXOSAMINIDASE"/>
    <property type="match status" value="1"/>
</dbReference>
<dbReference type="Gene3D" id="2.60.40.290">
    <property type="match status" value="1"/>
</dbReference>
<evidence type="ECO:0000256" key="1">
    <source>
        <dbReference type="ARBA" id="ARBA00001231"/>
    </source>
</evidence>
<protein>
    <recommendedName>
        <fullName evidence="3">beta-N-acetylhexosaminidase</fullName>
        <ecNumber evidence="3">3.2.1.52</ecNumber>
    </recommendedName>
    <alternativeName>
        <fullName evidence="6">Beta-N-acetylhexosaminidase</fullName>
    </alternativeName>
    <alternativeName>
        <fullName evidence="7">N-acetyl-beta-glucosaminidase</fullName>
    </alternativeName>
</protein>
<evidence type="ECO:0000256" key="4">
    <source>
        <dbReference type="ARBA" id="ARBA00022801"/>
    </source>
</evidence>
<proteinExistence type="inferred from homology"/>
<organism evidence="10 11">
    <name type="scientific">Telluria aromaticivorans</name>
    <dbReference type="NCBI Taxonomy" id="2725995"/>
    <lineage>
        <taxon>Bacteria</taxon>
        <taxon>Pseudomonadati</taxon>
        <taxon>Pseudomonadota</taxon>
        <taxon>Betaproteobacteria</taxon>
        <taxon>Burkholderiales</taxon>
        <taxon>Oxalobacteraceae</taxon>
        <taxon>Telluria group</taxon>
        <taxon>Telluria</taxon>
    </lineage>
</organism>
<reference evidence="10 11" key="1">
    <citation type="submission" date="2020-04" db="EMBL/GenBank/DDBJ databases">
        <title>Massilia sp. nov., a cold adapted bacteria isolated from Arctic soil.</title>
        <authorList>
            <person name="Son J."/>
            <person name="Ka J.-O."/>
        </authorList>
    </citation>
    <scope>NUCLEOTIDE SEQUENCE [LARGE SCALE GENOMIC DNA]</scope>
    <source>
        <strain evidence="10 11">ML15P13</strain>
    </source>
</reference>
<dbReference type="SUPFAM" id="SSF51445">
    <property type="entry name" value="(Trans)glycosidases"/>
    <property type="match status" value="1"/>
</dbReference>
<dbReference type="InterPro" id="IPR013783">
    <property type="entry name" value="Ig-like_fold"/>
</dbReference>
<dbReference type="InterPro" id="IPR012291">
    <property type="entry name" value="CBM2_carb-bd_dom_sf"/>
</dbReference>
<comment type="caution">
    <text evidence="10">The sequence shown here is derived from an EMBL/GenBank/DDBJ whole genome shotgun (WGS) entry which is preliminary data.</text>
</comment>
<dbReference type="Pfam" id="PF00728">
    <property type="entry name" value="Glyco_hydro_20"/>
    <property type="match status" value="1"/>
</dbReference>
<accession>A0A7Y2K157</accession>
<dbReference type="Gene3D" id="3.20.20.80">
    <property type="entry name" value="Glycosidases"/>
    <property type="match status" value="1"/>
</dbReference>
<keyword evidence="11" id="KW-1185">Reference proteome</keyword>
<dbReference type="Gene3D" id="3.30.379.10">
    <property type="entry name" value="Chitobiase/beta-hexosaminidase domain 2-like"/>
    <property type="match status" value="1"/>
</dbReference>
<dbReference type="EC" id="3.2.1.52" evidence="3"/>
<feature type="active site" description="Proton donor" evidence="8">
    <location>
        <position position="498"/>
    </location>
</feature>
<dbReference type="Gene3D" id="2.60.40.10">
    <property type="entry name" value="Immunoglobulins"/>
    <property type="match status" value="1"/>
</dbReference>
<gene>
    <name evidence="10" type="ORF">HGB41_17410</name>
</gene>
<feature type="domain" description="Chitobiase/beta-hexosaminidases N-terminal" evidence="9">
    <location>
        <begin position="12"/>
        <end position="155"/>
    </location>
</feature>
<dbReference type="SUPFAM" id="SSF81296">
    <property type="entry name" value="E set domains"/>
    <property type="match status" value="1"/>
</dbReference>
<dbReference type="PRINTS" id="PR00738">
    <property type="entry name" value="GLHYDRLASE20"/>
</dbReference>
<dbReference type="CDD" id="cd02847">
    <property type="entry name" value="E_set_Chitobiase_C"/>
    <property type="match status" value="1"/>
</dbReference>
<dbReference type="GO" id="GO:0016020">
    <property type="term" value="C:membrane"/>
    <property type="evidence" value="ECO:0007669"/>
    <property type="project" value="TreeGrafter"/>
</dbReference>
<dbReference type="Pfam" id="PF02838">
    <property type="entry name" value="Glyco_hydro_20b"/>
    <property type="match status" value="1"/>
</dbReference>
<evidence type="ECO:0000256" key="5">
    <source>
        <dbReference type="ARBA" id="ARBA00023295"/>
    </source>
</evidence>
<dbReference type="InterPro" id="IPR004866">
    <property type="entry name" value="CHB/HEX_N_dom"/>
</dbReference>
<dbReference type="SMART" id="SM01081">
    <property type="entry name" value="CHB_HEX"/>
    <property type="match status" value="1"/>
</dbReference>
<comment type="similarity">
    <text evidence="2">Belongs to the glycosyl hydrolase 20 family.</text>
</comment>
<dbReference type="InterPro" id="IPR008965">
    <property type="entry name" value="CBM2/CBM3_carb-bd_dom_sf"/>
</dbReference>
<dbReference type="InterPro" id="IPR015883">
    <property type="entry name" value="Glyco_hydro_20_cat"/>
</dbReference>
<dbReference type="Pfam" id="PF03173">
    <property type="entry name" value="CHB_HEX"/>
    <property type="match status" value="1"/>
</dbReference>
<evidence type="ECO:0000256" key="7">
    <source>
        <dbReference type="ARBA" id="ARBA00033000"/>
    </source>
</evidence>
<evidence type="ECO:0000313" key="11">
    <source>
        <dbReference type="Proteomes" id="UP000533905"/>
    </source>
</evidence>
<dbReference type="EMBL" id="JABAIV010000006">
    <property type="protein sequence ID" value="NNG24767.1"/>
    <property type="molecule type" value="Genomic_DNA"/>
</dbReference>
<dbReference type="SUPFAM" id="SSF49384">
    <property type="entry name" value="Carbohydrate-binding domain"/>
    <property type="match status" value="1"/>
</dbReference>
<dbReference type="GO" id="GO:0004563">
    <property type="term" value="F:beta-N-acetylhexosaminidase activity"/>
    <property type="evidence" value="ECO:0007669"/>
    <property type="project" value="UniProtKB-EC"/>
</dbReference>
<dbReference type="InterPro" id="IPR017853">
    <property type="entry name" value="GH"/>
</dbReference>
<dbReference type="Pfam" id="PF03174">
    <property type="entry name" value="CHB_HEX_C"/>
    <property type="match status" value="1"/>
</dbReference>
<dbReference type="Proteomes" id="UP000533905">
    <property type="component" value="Unassembled WGS sequence"/>
</dbReference>
<name>A0A7Y2K157_9BURK</name>
<evidence type="ECO:0000259" key="9">
    <source>
        <dbReference type="SMART" id="SM01081"/>
    </source>
</evidence>
<evidence type="ECO:0000256" key="3">
    <source>
        <dbReference type="ARBA" id="ARBA00012663"/>
    </source>
</evidence>
<evidence type="ECO:0000256" key="8">
    <source>
        <dbReference type="PIRSR" id="PIRSR625705-1"/>
    </source>
</evidence>
<dbReference type="SUPFAM" id="SSF55545">
    <property type="entry name" value="beta-N-acetylhexosaminidase-like domain"/>
    <property type="match status" value="1"/>
</dbReference>
<dbReference type="InterPro" id="IPR029018">
    <property type="entry name" value="Hex-like_dom2"/>
</dbReference>
<dbReference type="GO" id="GO:0030203">
    <property type="term" value="P:glycosaminoglycan metabolic process"/>
    <property type="evidence" value="ECO:0007669"/>
    <property type="project" value="TreeGrafter"/>
</dbReference>
<dbReference type="RefSeq" id="WP_171086726.1">
    <property type="nucleotide sequence ID" value="NZ_JABAIV010000006.1"/>
</dbReference>
<keyword evidence="5" id="KW-0326">Glycosidase</keyword>
<evidence type="ECO:0000313" key="10">
    <source>
        <dbReference type="EMBL" id="NNG24767.1"/>
    </source>
</evidence>
<sequence>MTPTTDLPTGRPAIAIAWECLSNFTHDDAFTARLRLRNDSNDAIAHGWTICFNTCRKVLADSVSAGYAVAHVNGDLFALSMPGGGAWLPGASHTVEYEALHWAISITDAPLGFYLLPGDGGAPVDLGDPEISPFVRPEQRHRMRGDLLPTADAAWRFEQDAALYRLPETLVGRITPRPQSAQFDGRRCLLSRHAPLSYDGALWNEASLLASMLGSLSGLVPGGSADLVLEVGAVENVEGGAPLEAYLLDIEPGRVRIRGASPHGVFNAIQSLAQLLGPNGELPIGRVRDAPRFGYRGIMLDVARHFADLTTVLRLLDCMASYKLNRFHFHLTDDEGWRLAIGALPELTAIGALRGVTRDGHPCLPPSFGSGADIDAQGGSGFYTASDFVTILRHAHARHIEVIPEFNMPGHARAAVVAMRERYQRLLATGDPEGAARFLLSDPDDASIYESVQLWHDNVICIALPSVDRFIETVVGEVCMLFREAGVPLRTIHTGGDEVPGGAWLGSPRCRALMQERGWTDVQQLHDDFTERCRTILARHGVAFAGWDETALVHQDGRMQPNLRFAGAGLQVYVWNNAWGRGQEDCAYLLANAGYEVVLANAANLYFDLAHAKHPQEPGYYWAGFVDSRNAFGFCPLDAGAMAGPDAMGRALDPQVLATLQPLDAEGRRRIKGLQGQLWGENARTRARLDYMALPRLIGLAERAWARDPGWQDMPEPDQRAAWALRHWNEFANRLGQRELPRLDRARQPWEYRLPPPGAVVRGGVLHANVALPGLALHYTVDGSEPCVASTRYDAPAPVYGAEQVKLASFDTRGRGSRTVTLNLTPSVDTP</sequence>
<dbReference type="InterPro" id="IPR015882">
    <property type="entry name" value="HEX_bac_N"/>
</dbReference>
<dbReference type="InterPro" id="IPR025705">
    <property type="entry name" value="Beta_hexosaminidase_sua/sub"/>
</dbReference>